<dbReference type="InterPro" id="IPR005123">
    <property type="entry name" value="Oxoglu/Fe-dep_dioxygenase_dom"/>
</dbReference>
<dbReference type="Pfam" id="PF03171">
    <property type="entry name" value="2OG-FeII_Oxy"/>
    <property type="match status" value="1"/>
</dbReference>
<keyword evidence="1 3" id="KW-0479">Metal-binding</keyword>
<gene>
    <name evidence="5" type="ORF">CASFOL_020438</name>
</gene>
<comment type="caution">
    <text evidence="5">The sequence shown here is derived from an EMBL/GenBank/DDBJ whole genome shotgun (WGS) entry which is preliminary data.</text>
</comment>
<name>A0ABD3D4F6_9LAMI</name>
<comment type="similarity">
    <text evidence="3">Belongs to the iron/ascorbate-dependent oxidoreductase family.</text>
</comment>
<protein>
    <recommendedName>
        <fullName evidence="4">Fe2OG dioxygenase domain-containing protein</fullName>
    </recommendedName>
</protein>
<dbReference type="Proteomes" id="UP001632038">
    <property type="component" value="Unassembled WGS sequence"/>
</dbReference>
<dbReference type="InterPro" id="IPR027443">
    <property type="entry name" value="IPNS-like_sf"/>
</dbReference>
<evidence type="ECO:0000259" key="4">
    <source>
        <dbReference type="PROSITE" id="PS51471"/>
    </source>
</evidence>
<evidence type="ECO:0000313" key="6">
    <source>
        <dbReference type="Proteomes" id="UP001632038"/>
    </source>
</evidence>
<keyword evidence="2 3" id="KW-0408">Iron</keyword>
<proteinExistence type="inferred from homology"/>
<dbReference type="GO" id="GO:0009805">
    <property type="term" value="P:coumarin biosynthetic process"/>
    <property type="evidence" value="ECO:0007669"/>
    <property type="project" value="UniProtKB-ARBA"/>
</dbReference>
<dbReference type="GO" id="GO:0046872">
    <property type="term" value="F:metal ion binding"/>
    <property type="evidence" value="ECO:0007669"/>
    <property type="project" value="UniProtKB-KW"/>
</dbReference>
<accession>A0ABD3D4F6</accession>
<dbReference type="InterPro" id="IPR026992">
    <property type="entry name" value="DIOX_N"/>
</dbReference>
<dbReference type="PANTHER" id="PTHR47990">
    <property type="entry name" value="2-OXOGLUTARATE (2OG) AND FE(II)-DEPENDENT OXYGENASE SUPERFAMILY PROTEIN-RELATED"/>
    <property type="match status" value="1"/>
</dbReference>
<dbReference type="GO" id="GO:0016706">
    <property type="term" value="F:2-oxoglutarate-dependent dioxygenase activity"/>
    <property type="evidence" value="ECO:0007669"/>
    <property type="project" value="UniProtKB-ARBA"/>
</dbReference>
<evidence type="ECO:0000313" key="5">
    <source>
        <dbReference type="EMBL" id="KAL3635891.1"/>
    </source>
</evidence>
<reference evidence="6" key="1">
    <citation type="journal article" date="2024" name="IScience">
        <title>Strigolactones Initiate the Formation of Haustorium-like Structures in Castilleja.</title>
        <authorList>
            <person name="Buerger M."/>
            <person name="Peterson D."/>
            <person name="Chory J."/>
        </authorList>
    </citation>
    <scope>NUCLEOTIDE SEQUENCE [LARGE SCALE GENOMIC DNA]</scope>
</reference>
<dbReference type="Gene3D" id="2.60.120.330">
    <property type="entry name" value="B-lactam Antibiotic, Isopenicillin N Synthase, Chain"/>
    <property type="match status" value="1"/>
</dbReference>
<keyword evidence="6" id="KW-1185">Reference proteome</keyword>
<dbReference type="GO" id="GO:0002238">
    <property type="term" value="P:response to molecule of fungal origin"/>
    <property type="evidence" value="ECO:0007669"/>
    <property type="project" value="UniProtKB-ARBA"/>
</dbReference>
<organism evidence="5 6">
    <name type="scientific">Castilleja foliolosa</name>
    <dbReference type="NCBI Taxonomy" id="1961234"/>
    <lineage>
        <taxon>Eukaryota</taxon>
        <taxon>Viridiplantae</taxon>
        <taxon>Streptophyta</taxon>
        <taxon>Embryophyta</taxon>
        <taxon>Tracheophyta</taxon>
        <taxon>Spermatophyta</taxon>
        <taxon>Magnoliopsida</taxon>
        <taxon>eudicotyledons</taxon>
        <taxon>Gunneridae</taxon>
        <taxon>Pentapetalae</taxon>
        <taxon>asterids</taxon>
        <taxon>lamiids</taxon>
        <taxon>Lamiales</taxon>
        <taxon>Orobanchaceae</taxon>
        <taxon>Pedicularideae</taxon>
        <taxon>Castillejinae</taxon>
        <taxon>Castilleja</taxon>
    </lineage>
</organism>
<evidence type="ECO:0000256" key="2">
    <source>
        <dbReference type="ARBA" id="ARBA00023004"/>
    </source>
</evidence>
<feature type="domain" description="Fe2OG dioxygenase" evidence="4">
    <location>
        <begin position="194"/>
        <end position="295"/>
    </location>
</feature>
<dbReference type="PROSITE" id="PS51471">
    <property type="entry name" value="FE2OG_OXY"/>
    <property type="match status" value="1"/>
</dbReference>
<sequence>MVAIETNPPLAQAYNKIRSRKPSVTCEHNHTNEREPEIHYEALPLVDLKGLTSNDDNERAQCVAQIVSASSEWGFFQVVNHGISPKLLNQMRREQMELFDTSFSRKSTCGLLNNSYRWGTASATSPQDFSWSEAFHIPLTKISDKTCYGEFSSLREVMVEYARAMQNLAGLLAGVLITNLGQKIEDFEENICCDESTCFLRLNKYPICPVSPEIYGMVPHTDSDFLTIVHQDQVGGLQLMRGSKWVAVKPNKDALIVNIGDLFQAWSNNMYKSVEHRVMSNAKMKRFSVAYFLCPSYDSLIKSCCKNPSLYRDFTFGEYKLKVQEDAKLLGRKIGLPRFLRL</sequence>
<keyword evidence="3" id="KW-0560">Oxidoreductase</keyword>
<dbReference type="InterPro" id="IPR044861">
    <property type="entry name" value="IPNS-like_FE2OG_OXY"/>
</dbReference>
<evidence type="ECO:0000256" key="3">
    <source>
        <dbReference type="RuleBase" id="RU003682"/>
    </source>
</evidence>
<dbReference type="Pfam" id="PF14226">
    <property type="entry name" value="DIOX_N"/>
    <property type="match status" value="1"/>
</dbReference>
<dbReference type="SUPFAM" id="SSF51197">
    <property type="entry name" value="Clavaminate synthase-like"/>
    <property type="match status" value="1"/>
</dbReference>
<dbReference type="InterPro" id="IPR050231">
    <property type="entry name" value="Iron_ascorbate_oxido_reductase"/>
</dbReference>
<dbReference type="AlphaFoldDB" id="A0ABD3D4F6"/>
<dbReference type="EMBL" id="JAVIJP010000027">
    <property type="protein sequence ID" value="KAL3635891.1"/>
    <property type="molecule type" value="Genomic_DNA"/>
</dbReference>
<evidence type="ECO:0000256" key="1">
    <source>
        <dbReference type="ARBA" id="ARBA00022723"/>
    </source>
</evidence>